<feature type="compositionally biased region" description="Basic and acidic residues" evidence="1">
    <location>
        <begin position="139"/>
        <end position="160"/>
    </location>
</feature>
<evidence type="ECO:0000313" key="3">
    <source>
        <dbReference type="Proteomes" id="UP001283361"/>
    </source>
</evidence>
<dbReference type="EMBL" id="JAWDGP010002132">
    <property type="protein sequence ID" value="KAK3785366.1"/>
    <property type="molecule type" value="Genomic_DNA"/>
</dbReference>
<protein>
    <submittedName>
        <fullName evidence="2">Uncharacterized protein</fullName>
    </submittedName>
</protein>
<feature type="compositionally biased region" description="Basic and acidic residues" evidence="1">
    <location>
        <begin position="114"/>
        <end position="130"/>
    </location>
</feature>
<reference evidence="2" key="1">
    <citation type="journal article" date="2023" name="G3 (Bethesda)">
        <title>A reference genome for the long-term kleptoplast-retaining sea slug Elysia crispata morphotype clarki.</title>
        <authorList>
            <person name="Eastman K.E."/>
            <person name="Pendleton A.L."/>
            <person name="Shaikh M.A."/>
            <person name="Suttiyut T."/>
            <person name="Ogas R."/>
            <person name="Tomko P."/>
            <person name="Gavelis G."/>
            <person name="Widhalm J.R."/>
            <person name="Wisecaver J.H."/>
        </authorList>
    </citation>
    <scope>NUCLEOTIDE SEQUENCE</scope>
    <source>
        <strain evidence="2">ECLA1</strain>
    </source>
</reference>
<feature type="region of interest" description="Disordered" evidence="1">
    <location>
        <begin position="111"/>
        <end position="160"/>
    </location>
</feature>
<organism evidence="2 3">
    <name type="scientific">Elysia crispata</name>
    <name type="common">lettuce slug</name>
    <dbReference type="NCBI Taxonomy" id="231223"/>
    <lineage>
        <taxon>Eukaryota</taxon>
        <taxon>Metazoa</taxon>
        <taxon>Spiralia</taxon>
        <taxon>Lophotrochozoa</taxon>
        <taxon>Mollusca</taxon>
        <taxon>Gastropoda</taxon>
        <taxon>Heterobranchia</taxon>
        <taxon>Euthyneura</taxon>
        <taxon>Panpulmonata</taxon>
        <taxon>Sacoglossa</taxon>
        <taxon>Placobranchoidea</taxon>
        <taxon>Plakobranchidae</taxon>
        <taxon>Elysia</taxon>
    </lineage>
</organism>
<evidence type="ECO:0000313" key="2">
    <source>
        <dbReference type="EMBL" id="KAK3785366.1"/>
    </source>
</evidence>
<name>A0AAE1AE28_9GAST</name>
<keyword evidence="3" id="KW-1185">Reference proteome</keyword>
<evidence type="ECO:0000256" key="1">
    <source>
        <dbReference type="SAM" id="MobiDB-lite"/>
    </source>
</evidence>
<dbReference type="Proteomes" id="UP001283361">
    <property type="component" value="Unassembled WGS sequence"/>
</dbReference>
<accession>A0AAE1AE28</accession>
<comment type="caution">
    <text evidence="2">The sequence shown here is derived from an EMBL/GenBank/DDBJ whole genome shotgun (WGS) entry which is preliminary data.</text>
</comment>
<dbReference type="AlphaFoldDB" id="A0AAE1AE28"/>
<gene>
    <name evidence="2" type="ORF">RRG08_045589</name>
</gene>
<proteinExistence type="predicted"/>
<sequence length="186" mass="20445">MGEERIASSKSGAETYLGGDVKKLAAVLLESLEICLSERNLVTSNSLSSRVGIWLSINAGKQQTAGTLVVSQGTRQHKGVEKLKTVRTPGVSQGTRQHKRVEKLKTVRTLGVSQRDKTAQESREAKDCENSRGVTGDKTAQEIREAKDCENSRVSQRDNSTRFEKLEIVETLGVSQRDKTARDSRS</sequence>